<dbReference type="PANTHER" id="PTHR43792">
    <property type="entry name" value="GNAT FAMILY, PUTATIVE (AFU_ORTHOLOGUE AFUA_3G00765)-RELATED-RELATED"/>
    <property type="match status" value="1"/>
</dbReference>
<dbReference type="PANTHER" id="PTHR43792:SF1">
    <property type="entry name" value="N-ACETYLTRANSFERASE DOMAIN-CONTAINING PROTEIN"/>
    <property type="match status" value="1"/>
</dbReference>
<dbReference type="InterPro" id="IPR016181">
    <property type="entry name" value="Acyl_CoA_acyltransferase"/>
</dbReference>
<comment type="caution">
    <text evidence="2">The sequence shown here is derived from an EMBL/GenBank/DDBJ whole genome shotgun (WGS) entry which is preliminary data.</text>
</comment>
<proteinExistence type="predicted"/>
<dbReference type="AlphaFoldDB" id="A0A844YXS7"/>
<dbReference type="Gene3D" id="3.40.630.30">
    <property type="match status" value="1"/>
</dbReference>
<dbReference type="InterPro" id="IPR000182">
    <property type="entry name" value="GNAT_dom"/>
</dbReference>
<dbReference type="SUPFAM" id="SSF55729">
    <property type="entry name" value="Acyl-CoA N-acyltransferases (Nat)"/>
    <property type="match status" value="1"/>
</dbReference>
<dbReference type="Proteomes" id="UP000466966">
    <property type="component" value="Unassembled WGS sequence"/>
</dbReference>
<evidence type="ECO:0000313" key="2">
    <source>
        <dbReference type="EMBL" id="MXO70543.1"/>
    </source>
</evidence>
<keyword evidence="2" id="KW-0808">Transferase</keyword>
<dbReference type="GO" id="GO:0016747">
    <property type="term" value="F:acyltransferase activity, transferring groups other than amino-acyl groups"/>
    <property type="evidence" value="ECO:0007669"/>
    <property type="project" value="InterPro"/>
</dbReference>
<organism evidence="2 3">
    <name type="scientific">Alteraurantiacibacter buctensis</name>
    <dbReference type="NCBI Taxonomy" id="1503981"/>
    <lineage>
        <taxon>Bacteria</taxon>
        <taxon>Pseudomonadati</taxon>
        <taxon>Pseudomonadota</taxon>
        <taxon>Alphaproteobacteria</taxon>
        <taxon>Sphingomonadales</taxon>
        <taxon>Erythrobacteraceae</taxon>
        <taxon>Alteraurantiacibacter</taxon>
    </lineage>
</organism>
<dbReference type="Pfam" id="PF13302">
    <property type="entry name" value="Acetyltransf_3"/>
    <property type="match status" value="1"/>
</dbReference>
<reference evidence="2 3" key="1">
    <citation type="submission" date="2019-12" db="EMBL/GenBank/DDBJ databases">
        <title>Genomic-based taxomic classification of the family Erythrobacteraceae.</title>
        <authorList>
            <person name="Xu L."/>
        </authorList>
    </citation>
    <scope>NUCLEOTIDE SEQUENCE [LARGE SCALE GENOMIC DNA]</scope>
    <source>
        <strain evidence="2 3">M0322</strain>
    </source>
</reference>
<name>A0A844YXS7_9SPHN</name>
<feature type="domain" description="N-acetyltransferase" evidence="1">
    <location>
        <begin position="11"/>
        <end position="173"/>
    </location>
</feature>
<evidence type="ECO:0000259" key="1">
    <source>
        <dbReference type="PROSITE" id="PS51186"/>
    </source>
</evidence>
<keyword evidence="3" id="KW-1185">Reference proteome</keyword>
<sequence length="187" mass="21102">MADTLFTTPRLTLRKWREGDLALWLEHLNTPAVRRYICGVQSERKVAETFGQMRRGWDEDGFSFLAVERLADGAFVGTCGINRVYDEPAPEPLASGLQIGWQIRADMWGQGYATEAARAFLPHAFGPLGLDTLWAQTSERNTGSWAVMKKLGMTRRAELDYSDPAYPPEDNPAMVWGLSREDYLRDA</sequence>
<protein>
    <submittedName>
        <fullName evidence="2">GNAT family N-acetyltransferase</fullName>
    </submittedName>
</protein>
<dbReference type="OrthoDB" id="6293260at2"/>
<dbReference type="InterPro" id="IPR051531">
    <property type="entry name" value="N-acetyltransferase"/>
</dbReference>
<dbReference type="EMBL" id="WTYV01000001">
    <property type="protein sequence ID" value="MXO70543.1"/>
    <property type="molecule type" value="Genomic_DNA"/>
</dbReference>
<gene>
    <name evidence="2" type="ORF">GRI99_02710</name>
</gene>
<accession>A0A844YXS7</accession>
<dbReference type="RefSeq" id="WP_160770451.1">
    <property type="nucleotide sequence ID" value="NZ_WTYV01000001.1"/>
</dbReference>
<dbReference type="PROSITE" id="PS51186">
    <property type="entry name" value="GNAT"/>
    <property type="match status" value="1"/>
</dbReference>
<evidence type="ECO:0000313" key="3">
    <source>
        <dbReference type="Proteomes" id="UP000466966"/>
    </source>
</evidence>